<feature type="compositionally biased region" description="Basic residues" evidence="1">
    <location>
        <begin position="49"/>
        <end position="67"/>
    </location>
</feature>
<dbReference type="SUPFAM" id="SSF51735">
    <property type="entry name" value="NAD(P)-binding Rossmann-fold domains"/>
    <property type="match status" value="1"/>
</dbReference>
<sequence>MTGEIWVLGATGRVGREAAARLQQAGAEVVVAGRDRERLTQVSPDAGGGRRRSMRSAHGWPPRRRPW</sequence>
<proteinExistence type="predicted"/>
<evidence type="ECO:0000313" key="3">
    <source>
        <dbReference type="Proteomes" id="UP000238296"/>
    </source>
</evidence>
<dbReference type="AlphaFoldDB" id="A0A2S8BJM5"/>
<protein>
    <recommendedName>
        <fullName evidence="4">NAD(P)-binding domain-containing protein</fullName>
    </recommendedName>
</protein>
<dbReference type="EMBL" id="PPEA01000421">
    <property type="protein sequence ID" value="PQM46891.1"/>
    <property type="molecule type" value="Genomic_DNA"/>
</dbReference>
<dbReference type="Proteomes" id="UP000238296">
    <property type="component" value="Unassembled WGS sequence"/>
</dbReference>
<evidence type="ECO:0000256" key="1">
    <source>
        <dbReference type="SAM" id="MobiDB-lite"/>
    </source>
</evidence>
<accession>A0A2S8BJM5</accession>
<comment type="caution">
    <text evidence="2">The sequence shown here is derived from an EMBL/GenBank/DDBJ whole genome shotgun (WGS) entry which is preliminary data.</text>
</comment>
<gene>
    <name evidence="2" type="ORF">C1Y40_02916</name>
</gene>
<organism evidence="2 3">
    <name type="scientific">Mycobacterium talmoniae</name>
    <dbReference type="NCBI Taxonomy" id="1858794"/>
    <lineage>
        <taxon>Bacteria</taxon>
        <taxon>Bacillati</taxon>
        <taxon>Actinomycetota</taxon>
        <taxon>Actinomycetes</taxon>
        <taxon>Mycobacteriales</taxon>
        <taxon>Mycobacteriaceae</taxon>
        <taxon>Mycobacterium</taxon>
    </lineage>
</organism>
<reference evidence="2 3" key="1">
    <citation type="journal article" date="2017" name="Int. J. Syst. Evol. Microbiol.">
        <title>Mycobacterium talmoniae sp. nov., a slowly growing mycobacterium isolated from human respiratory samples.</title>
        <authorList>
            <person name="Davidson R.M."/>
            <person name="DeGroote M.A."/>
            <person name="Marola J.L."/>
            <person name="Buss S."/>
            <person name="Jones V."/>
            <person name="McNeil M.R."/>
            <person name="Freifeld A.G."/>
            <person name="Elaine Epperson L."/>
            <person name="Hasan N.A."/>
            <person name="Jackson M."/>
            <person name="Iwen P.C."/>
            <person name="Salfinger M."/>
            <person name="Strong M."/>
        </authorList>
    </citation>
    <scope>NUCLEOTIDE SEQUENCE [LARGE SCALE GENOMIC DNA]</scope>
    <source>
        <strain evidence="2 3">ATCC BAA-2683</strain>
    </source>
</reference>
<dbReference type="InterPro" id="IPR036291">
    <property type="entry name" value="NAD(P)-bd_dom_sf"/>
</dbReference>
<evidence type="ECO:0000313" key="2">
    <source>
        <dbReference type="EMBL" id="PQM46891.1"/>
    </source>
</evidence>
<dbReference type="Gene3D" id="3.40.50.720">
    <property type="entry name" value="NAD(P)-binding Rossmann-like Domain"/>
    <property type="match status" value="1"/>
</dbReference>
<evidence type="ECO:0008006" key="4">
    <source>
        <dbReference type="Google" id="ProtNLM"/>
    </source>
</evidence>
<feature type="region of interest" description="Disordered" evidence="1">
    <location>
        <begin position="41"/>
        <end position="67"/>
    </location>
</feature>
<name>A0A2S8BJM5_9MYCO</name>